<accession>J9G6D7</accession>
<name>J9G6D7_9ZZZZ</name>
<evidence type="ECO:0000313" key="1">
    <source>
        <dbReference type="EMBL" id="EJW97362.1"/>
    </source>
</evidence>
<comment type="caution">
    <text evidence="1">The sequence shown here is derived from an EMBL/GenBank/DDBJ whole genome shotgun (WGS) entry which is preliminary data.</text>
</comment>
<dbReference type="AlphaFoldDB" id="J9G6D7"/>
<proteinExistence type="predicted"/>
<protein>
    <submittedName>
        <fullName evidence="1">Uncharacterized protein</fullName>
    </submittedName>
</protein>
<sequence length="99" mass="10833">MVYAVDIRKNLVNRIALEHRYAFGDDRGDAVRDGLVELVVGGKNSDVMPLKKRGRLKVGGAPLQTEGFGFASQSDDAAVVIGENNNRLLPQRRLKNTLA</sequence>
<reference evidence="1" key="1">
    <citation type="journal article" date="2012" name="PLoS ONE">
        <title>Gene sets for utilization of primary and secondary nutrition supplies in the distal gut of endangered iberian lynx.</title>
        <authorList>
            <person name="Alcaide M."/>
            <person name="Messina E."/>
            <person name="Richter M."/>
            <person name="Bargiela R."/>
            <person name="Peplies J."/>
            <person name="Huws S.A."/>
            <person name="Newbold C.J."/>
            <person name="Golyshin P.N."/>
            <person name="Simon M.A."/>
            <person name="Lopez G."/>
            <person name="Yakimov M.M."/>
            <person name="Ferrer M."/>
        </authorList>
    </citation>
    <scope>NUCLEOTIDE SEQUENCE</scope>
</reference>
<gene>
    <name evidence="1" type="ORF">EVA_14531</name>
</gene>
<dbReference type="EMBL" id="AMCI01004804">
    <property type="protein sequence ID" value="EJW97362.1"/>
    <property type="molecule type" value="Genomic_DNA"/>
</dbReference>
<organism evidence="1">
    <name type="scientific">gut metagenome</name>
    <dbReference type="NCBI Taxonomy" id="749906"/>
    <lineage>
        <taxon>unclassified sequences</taxon>
        <taxon>metagenomes</taxon>
        <taxon>organismal metagenomes</taxon>
    </lineage>
</organism>